<keyword evidence="2" id="KW-0812">Transmembrane</keyword>
<evidence type="ECO:0000256" key="1">
    <source>
        <dbReference type="SAM" id="MobiDB-lite"/>
    </source>
</evidence>
<dbReference type="Gene3D" id="3.30.1490.480">
    <property type="entry name" value="Endolytic murein transglycosylase"/>
    <property type="match status" value="1"/>
</dbReference>
<dbReference type="InterPro" id="IPR018247">
    <property type="entry name" value="EF_Hand_1_Ca_BS"/>
</dbReference>
<keyword evidence="2" id="KW-1133">Transmembrane helix</keyword>
<evidence type="ECO:0000256" key="2">
    <source>
        <dbReference type="SAM" id="Phobius"/>
    </source>
</evidence>
<dbReference type="PROSITE" id="PS00018">
    <property type="entry name" value="EF_HAND_1"/>
    <property type="match status" value="1"/>
</dbReference>
<accession>A0ABR5MGP1</accession>
<name>A0ABR5MGP1_9BACI</name>
<feature type="region of interest" description="Disordered" evidence="1">
    <location>
        <begin position="61"/>
        <end position="122"/>
    </location>
</feature>
<reference evidence="3 4" key="1">
    <citation type="submission" date="2015-07" db="EMBL/GenBank/DDBJ databases">
        <title>High-quality draft genome sequence of Oceanobacillus caeni HM6, a bacillus isolated from a human feces.</title>
        <authorList>
            <person name="Kumar J."/>
            <person name="Verma M.K."/>
            <person name="Pandey R."/>
            <person name="Bhambi M."/>
            <person name="Chauhan N."/>
        </authorList>
    </citation>
    <scope>NUCLEOTIDE SEQUENCE [LARGE SCALE GENOMIC DNA]</scope>
    <source>
        <strain evidence="3 4">HM6</strain>
    </source>
</reference>
<proteinExistence type="predicted"/>
<comment type="caution">
    <text evidence="3">The sequence shown here is derived from an EMBL/GenBank/DDBJ whole genome shotgun (WGS) entry which is preliminary data.</text>
</comment>
<gene>
    <name evidence="3" type="ORF">AFL42_14200</name>
</gene>
<protein>
    <recommendedName>
        <fullName evidence="5">Aminodeoxychorismate lyase</fullName>
    </recommendedName>
</protein>
<feature type="compositionally biased region" description="Basic and acidic residues" evidence="1">
    <location>
        <begin position="66"/>
        <end position="119"/>
    </location>
</feature>
<evidence type="ECO:0000313" key="3">
    <source>
        <dbReference type="EMBL" id="KPH71767.1"/>
    </source>
</evidence>
<dbReference type="Proteomes" id="UP000037854">
    <property type="component" value="Unassembled WGS sequence"/>
</dbReference>
<feature type="transmembrane region" description="Helical" evidence="2">
    <location>
        <begin position="7"/>
        <end position="25"/>
    </location>
</feature>
<evidence type="ECO:0000313" key="4">
    <source>
        <dbReference type="Proteomes" id="UP000037854"/>
    </source>
</evidence>
<evidence type="ECO:0008006" key="5">
    <source>
        <dbReference type="Google" id="ProtNLM"/>
    </source>
</evidence>
<organism evidence="3 4">
    <name type="scientific">Oceanobacillus caeni</name>
    <dbReference type="NCBI Taxonomy" id="405946"/>
    <lineage>
        <taxon>Bacteria</taxon>
        <taxon>Bacillati</taxon>
        <taxon>Bacillota</taxon>
        <taxon>Bacilli</taxon>
        <taxon>Bacillales</taxon>
        <taxon>Bacillaceae</taxon>
        <taxon>Oceanobacillus</taxon>
    </lineage>
</organism>
<sequence length="186" mass="21216">MKQLVRFFSLGLLTAGIIMLGVVLISDNNKENNLSAEELIPIIEEEGYHVVSNDEYIAMTVNPNENKPEQNSDEADKNSDKEKSEKKDESKDKEKEVKETDDEQAKKDKKEDKKEDENKSYVLNVESGMPTSSISNLLEENGIIDKASDFTKYLEKHDYSLKVKAKETKVTSDMSYYELAQALMNY</sequence>
<dbReference type="RefSeq" id="WP_060669000.1">
    <property type="nucleotide sequence ID" value="NZ_JARTGE010000143.1"/>
</dbReference>
<keyword evidence="4" id="KW-1185">Reference proteome</keyword>
<dbReference type="EMBL" id="LGTK01000063">
    <property type="protein sequence ID" value="KPH71767.1"/>
    <property type="molecule type" value="Genomic_DNA"/>
</dbReference>
<keyword evidence="2" id="KW-0472">Membrane</keyword>